<gene>
    <name evidence="1" type="ORF">SAMN02910354_01433</name>
</gene>
<organism evidence="1 2">
    <name type="scientific">Basfia succiniciproducens</name>
    <dbReference type="NCBI Taxonomy" id="653940"/>
    <lineage>
        <taxon>Bacteria</taxon>
        <taxon>Pseudomonadati</taxon>
        <taxon>Pseudomonadota</taxon>
        <taxon>Gammaproteobacteria</taxon>
        <taxon>Pasteurellales</taxon>
        <taxon>Pasteurellaceae</taxon>
        <taxon>Basfia</taxon>
    </lineage>
</organism>
<accession>A0A1G5D2P9</accession>
<keyword evidence="2" id="KW-1185">Reference proteome</keyword>
<dbReference type="EMBL" id="FMUQ01000010">
    <property type="protein sequence ID" value="SCY08740.1"/>
    <property type="molecule type" value="Genomic_DNA"/>
</dbReference>
<name>A0A1G5D2P9_9PAST</name>
<protein>
    <recommendedName>
        <fullName evidence="3">Competence protein A</fullName>
    </recommendedName>
</protein>
<reference evidence="1 2" key="1">
    <citation type="submission" date="2016-10" db="EMBL/GenBank/DDBJ databases">
        <authorList>
            <person name="Varghese N."/>
            <person name="Submissions S."/>
        </authorList>
    </citation>
    <scope>NUCLEOTIDE SEQUENCE [LARGE SCALE GENOMIC DNA]</scope>
    <source>
        <strain evidence="1 2">DSM 22022</strain>
    </source>
</reference>
<comment type="caution">
    <text evidence="1">The sequence shown here is derived from an EMBL/GenBank/DDBJ whole genome shotgun (WGS) entry which is preliminary data.</text>
</comment>
<evidence type="ECO:0000313" key="1">
    <source>
        <dbReference type="EMBL" id="SCY08740.1"/>
    </source>
</evidence>
<sequence>MKFVKNRAKEVNVGIYGIVRDGKQQLDVVWLDERDKVYQEKQLLPAAYSQYEMISLIHKSLGYERLNAKFISVIPPHHIWSRSLFLPTILTHQECEQQCAYTLQNELPVPLDSVFYDYSATEVAEGTYLKIYAVMQKVAQEQVAGCAPYHINILDNAALAIKRAFNFIMPEDFPEDTLFLYRDESISLAIQTKTEIEQRILQLNQTGLSDLYTVFCRRYNEQPAHCYAYSNIERRDSPHWRLVETPYPFMALGAALWSAEERKKEESEKTAESLH</sequence>
<dbReference type="RefSeq" id="WP_090655602.1">
    <property type="nucleotide sequence ID" value="NZ_CP015031.1"/>
</dbReference>
<evidence type="ECO:0000313" key="2">
    <source>
        <dbReference type="Proteomes" id="UP000199588"/>
    </source>
</evidence>
<proteinExistence type="predicted"/>
<dbReference type="Proteomes" id="UP000199588">
    <property type="component" value="Unassembled WGS sequence"/>
</dbReference>
<evidence type="ECO:0008006" key="3">
    <source>
        <dbReference type="Google" id="ProtNLM"/>
    </source>
</evidence>